<evidence type="ECO:0000256" key="3">
    <source>
        <dbReference type="ARBA" id="ARBA00022692"/>
    </source>
</evidence>
<accession>A0AA43TSI6</accession>
<dbReference type="EMBL" id="JAPUFD010000010">
    <property type="protein sequence ID" value="MDI1489886.1"/>
    <property type="molecule type" value="Genomic_DNA"/>
</dbReference>
<feature type="transmembrane region" description="Helical" evidence="8">
    <location>
        <begin position="521"/>
        <end position="540"/>
    </location>
</feature>
<keyword evidence="6 8" id="KW-0472">Membrane</keyword>
<dbReference type="GO" id="GO:0016020">
    <property type="term" value="C:membrane"/>
    <property type="evidence" value="ECO:0007669"/>
    <property type="project" value="UniProtKB-SubCell"/>
</dbReference>
<evidence type="ECO:0000259" key="10">
    <source>
        <dbReference type="SMART" id="SM01320"/>
    </source>
</evidence>
<dbReference type="Pfam" id="PF06011">
    <property type="entry name" value="TRP"/>
    <property type="match status" value="1"/>
</dbReference>
<sequence>MQLCVLGAIILGISSSLALANDILKTSGFTTCIDDADIKVQKMNISFDRSTKQITFDAAGSSDKVQKVTASLSVSAYGKNVYQKDFDPCDEATKVDQLCPVPAGNFAAQGKQDVPSQYVSSIPSIAFNVPDLEGQAKLELKAVDGGQPLACIQSEVNNGKTMTVPAVSYIAVGIAGGALVLSGLAALGNAGTTGGHSPTPGFGTVVTWFQGVAMNGMMSVQYPPVYQNYAKNFAFSSGLVQWNSMQTSIDNFRSKTGGNLTEDSVPYLRNASLVYSSGSKSDSSITAKRGLDLAFSAFEPVLVTRDADVSVNGTQAGNGTAAAGNGTASDSKVTHIVHGIQGYVEQLTIPQANTFMTVLLVFAIVLAAIAVAILLFKVVLETWALFASFPKKLTGFRKRYWGLLGRTITNLILLLYGVWTLYCVFQFTNGDSWAAKLLAGVTLAIFTLLLAFFTFRIWQLAQKYKKMEGDTSALFEDKETWRKYSLFYDNYKRGYWWLFMPAIIYMFAKGCVIAGGNGHGLAQTAGQLIVESLMLILVLWCRPFVSTSGNVINIFIQVVRVLSVICILVFVEELGISQSTKTITGVVLIAVQSVLTVTLGILIAVNAIITCVRENPHRKQRKEAEKRNRDIDNLTPLSPRNSLLMTPHFTKDKSASVTTYPLQRRSSDETSRSNSSDSQQQFTRKGWGPPASRTRGASRDSTENLVGNANPMGHVGGGGERHDRSGSRDSYVYRGMHRQPTVPDMGFSPGRAM</sequence>
<evidence type="ECO:0000256" key="8">
    <source>
        <dbReference type="SAM" id="Phobius"/>
    </source>
</evidence>
<feature type="chain" id="PRO_5041359786" description="ML-like domain-containing protein" evidence="9">
    <location>
        <begin position="21"/>
        <end position="753"/>
    </location>
</feature>
<dbReference type="Pfam" id="PF14558">
    <property type="entry name" value="TRP_N"/>
    <property type="match status" value="1"/>
</dbReference>
<dbReference type="GO" id="GO:0009272">
    <property type="term" value="P:fungal-type cell wall biogenesis"/>
    <property type="evidence" value="ECO:0007669"/>
    <property type="project" value="TreeGrafter"/>
</dbReference>
<evidence type="ECO:0000256" key="1">
    <source>
        <dbReference type="ARBA" id="ARBA00004141"/>
    </source>
</evidence>
<organism evidence="11 12">
    <name type="scientific">Ramalina farinacea</name>
    <dbReference type="NCBI Taxonomy" id="258253"/>
    <lineage>
        <taxon>Eukaryota</taxon>
        <taxon>Fungi</taxon>
        <taxon>Dikarya</taxon>
        <taxon>Ascomycota</taxon>
        <taxon>Pezizomycotina</taxon>
        <taxon>Lecanoromycetes</taxon>
        <taxon>OSLEUM clade</taxon>
        <taxon>Lecanoromycetidae</taxon>
        <taxon>Lecanorales</taxon>
        <taxon>Lecanorineae</taxon>
        <taxon>Ramalinaceae</taxon>
        <taxon>Ramalina</taxon>
    </lineage>
</organism>
<evidence type="ECO:0000313" key="11">
    <source>
        <dbReference type="EMBL" id="MDI1489886.1"/>
    </source>
</evidence>
<name>A0AA43TSI6_9LECA</name>
<keyword evidence="3 8" id="KW-0812">Transmembrane</keyword>
<dbReference type="InterPro" id="IPR040241">
    <property type="entry name" value="TRP_Flc/Pkd2-like"/>
</dbReference>
<dbReference type="GO" id="GO:0055085">
    <property type="term" value="P:transmembrane transport"/>
    <property type="evidence" value="ECO:0007669"/>
    <property type="project" value="TreeGrafter"/>
</dbReference>
<feature type="compositionally biased region" description="Basic and acidic residues" evidence="7">
    <location>
        <begin position="617"/>
        <end position="632"/>
    </location>
</feature>
<feature type="transmembrane region" description="Helical" evidence="8">
    <location>
        <begin position="552"/>
        <end position="571"/>
    </location>
</feature>
<proteinExistence type="inferred from homology"/>
<dbReference type="InterPro" id="IPR010308">
    <property type="entry name" value="TRP_C"/>
</dbReference>
<comment type="subcellular location">
    <subcellularLocation>
        <location evidence="1">Membrane</location>
        <topology evidence="1">Multi-pass membrane protein</topology>
    </subcellularLocation>
</comment>
<evidence type="ECO:0000256" key="2">
    <source>
        <dbReference type="ARBA" id="ARBA00010642"/>
    </source>
</evidence>
<dbReference type="InterPro" id="IPR032800">
    <property type="entry name" value="TRP_N"/>
</dbReference>
<feature type="compositionally biased region" description="Low complexity" evidence="7">
    <location>
        <begin position="672"/>
        <end position="681"/>
    </location>
</feature>
<feature type="compositionally biased region" description="Polar residues" evidence="7">
    <location>
        <begin position="635"/>
        <end position="644"/>
    </location>
</feature>
<feature type="transmembrane region" description="Helical" evidence="8">
    <location>
        <begin position="400"/>
        <end position="422"/>
    </location>
</feature>
<protein>
    <recommendedName>
        <fullName evidence="10">ML-like domain-containing protein</fullName>
    </recommendedName>
</protein>
<evidence type="ECO:0000313" key="12">
    <source>
        <dbReference type="Proteomes" id="UP001161017"/>
    </source>
</evidence>
<dbReference type="Proteomes" id="UP001161017">
    <property type="component" value="Unassembled WGS sequence"/>
</dbReference>
<evidence type="ECO:0000256" key="9">
    <source>
        <dbReference type="SAM" id="SignalP"/>
    </source>
</evidence>
<dbReference type="SMART" id="SM01320">
    <property type="entry name" value="TRP_N"/>
    <property type="match status" value="1"/>
</dbReference>
<evidence type="ECO:0000256" key="4">
    <source>
        <dbReference type="ARBA" id="ARBA00022729"/>
    </source>
</evidence>
<feature type="transmembrane region" description="Helical" evidence="8">
    <location>
        <begin position="583"/>
        <end position="612"/>
    </location>
</feature>
<feature type="transmembrane region" description="Helical" evidence="8">
    <location>
        <begin position="355"/>
        <end position="380"/>
    </location>
</feature>
<gene>
    <name evidence="11" type="ORF">OHK93_001085</name>
</gene>
<keyword evidence="4 9" id="KW-0732">Signal</keyword>
<comment type="similarity">
    <text evidence="2">Belongs to the transient receptor potential (TRP) ion channel family.</text>
</comment>
<comment type="caution">
    <text evidence="11">The sequence shown here is derived from an EMBL/GenBank/DDBJ whole genome shotgun (WGS) entry which is preliminary data.</text>
</comment>
<evidence type="ECO:0000256" key="6">
    <source>
        <dbReference type="ARBA" id="ARBA00023136"/>
    </source>
</evidence>
<dbReference type="AlphaFoldDB" id="A0AA43TSI6"/>
<keyword evidence="12" id="KW-1185">Reference proteome</keyword>
<evidence type="ECO:0000256" key="5">
    <source>
        <dbReference type="ARBA" id="ARBA00022989"/>
    </source>
</evidence>
<dbReference type="PANTHER" id="PTHR31145">
    <property type="entry name" value="INTEGRAL MEMBRANE PROTEIN (AFU_ORTHOLOGUE AFUA_7G01610)"/>
    <property type="match status" value="1"/>
</dbReference>
<evidence type="ECO:0000256" key="7">
    <source>
        <dbReference type="SAM" id="MobiDB-lite"/>
    </source>
</evidence>
<feature type="signal peptide" evidence="9">
    <location>
        <begin position="1"/>
        <end position="20"/>
    </location>
</feature>
<keyword evidence="5 8" id="KW-1133">Transmembrane helix</keyword>
<feature type="domain" description="ML-like" evidence="10">
    <location>
        <begin position="22"/>
        <end position="163"/>
    </location>
</feature>
<dbReference type="PANTHER" id="PTHR31145:SF5">
    <property type="entry name" value="DUF907 DOMAIN PROTEIN (AFU_ORTHOLOGUE AFUA_2G06100)"/>
    <property type="match status" value="1"/>
</dbReference>
<feature type="region of interest" description="Disordered" evidence="7">
    <location>
        <begin position="617"/>
        <end position="753"/>
    </location>
</feature>
<feature type="transmembrane region" description="Helical" evidence="8">
    <location>
        <begin position="434"/>
        <end position="458"/>
    </location>
</feature>
<feature type="transmembrane region" description="Helical" evidence="8">
    <location>
        <begin position="495"/>
        <end position="515"/>
    </location>
</feature>
<reference evidence="11" key="1">
    <citation type="journal article" date="2023" name="Genome Biol. Evol.">
        <title>First Whole Genome Sequence and Flow Cytometry Genome Size Data for the Lichen-Forming Fungus Ramalina farinacea (Ascomycota).</title>
        <authorList>
            <person name="Llewellyn T."/>
            <person name="Mian S."/>
            <person name="Hill R."/>
            <person name="Leitch I.J."/>
            <person name="Gaya E."/>
        </authorList>
    </citation>
    <scope>NUCLEOTIDE SEQUENCE</scope>
    <source>
        <strain evidence="11">LIQ254RAFAR</strain>
    </source>
</reference>